<keyword evidence="3 4" id="KW-0408">Iron</keyword>
<dbReference type="GO" id="GO:0020037">
    <property type="term" value="F:heme binding"/>
    <property type="evidence" value="ECO:0007669"/>
    <property type="project" value="InterPro"/>
</dbReference>
<evidence type="ECO:0000256" key="1">
    <source>
        <dbReference type="ARBA" id="ARBA00001971"/>
    </source>
</evidence>
<keyword evidence="3 4" id="KW-0479">Metal-binding</keyword>
<dbReference type="CDD" id="cd11053">
    <property type="entry name" value="CYP110-like"/>
    <property type="match status" value="1"/>
</dbReference>
<dbReference type="GO" id="GO:0016705">
    <property type="term" value="F:oxidoreductase activity, acting on paired donors, with incorporation or reduction of molecular oxygen"/>
    <property type="evidence" value="ECO:0007669"/>
    <property type="project" value="InterPro"/>
</dbReference>
<gene>
    <name evidence="5" type="ORF">SOCEGT47_084580</name>
</gene>
<keyword evidence="4" id="KW-0503">Monooxygenase</keyword>
<dbReference type="PROSITE" id="PS00086">
    <property type="entry name" value="CYTOCHROME_P450"/>
    <property type="match status" value="1"/>
</dbReference>
<dbReference type="Gene3D" id="1.10.630.10">
    <property type="entry name" value="Cytochrome P450"/>
    <property type="match status" value="1"/>
</dbReference>
<dbReference type="PANTHER" id="PTHR24305">
    <property type="entry name" value="CYTOCHROME P450"/>
    <property type="match status" value="1"/>
</dbReference>
<reference evidence="5 6" key="1">
    <citation type="submission" date="2015-09" db="EMBL/GenBank/DDBJ databases">
        <title>Sorangium comparison.</title>
        <authorList>
            <person name="Zaburannyi N."/>
            <person name="Bunk B."/>
            <person name="Overmann J."/>
            <person name="Mueller R."/>
        </authorList>
    </citation>
    <scope>NUCLEOTIDE SEQUENCE [LARGE SCALE GENOMIC DNA]</scope>
    <source>
        <strain evidence="5 6">So ceGT47</strain>
    </source>
</reference>
<keyword evidence="4" id="KW-0560">Oxidoreductase</keyword>
<dbReference type="PRINTS" id="PR00463">
    <property type="entry name" value="EP450I"/>
</dbReference>
<name>A0A4P2QDK1_SORCE</name>
<evidence type="ECO:0000313" key="6">
    <source>
        <dbReference type="Proteomes" id="UP000295781"/>
    </source>
</evidence>
<dbReference type="InterPro" id="IPR050121">
    <property type="entry name" value="Cytochrome_P450_monoxygenase"/>
</dbReference>
<proteinExistence type="inferred from homology"/>
<comment type="cofactor">
    <cofactor evidence="1 3">
        <name>heme</name>
        <dbReference type="ChEBI" id="CHEBI:30413"/>
    </cofactor>
</comment>
<evidence type="ECO:0000256" key="3">
    <source>
        <dbReference type="PIRSR" id="PIRSR602401-1"/>
    </source>
</evidence>
<dbReference type="SUPFAM" id="SSF48264">
    <property type="entry name" value="Cytochrome P450"/>
    <property type="match status" value="1"/>
</dbReference>
<dbReference type="GO" id="GO:0004497">
    <property type="term" value="F:monooxygenase activity"/>
    <property type="evidence" value="ECO:0007669"/>
    <property type="project" value="UniProtKB-KW"/>
</dbReference>
<dbReference type="PRINTS" id="PR00385">
    <property type="entry name" value="P450"/>
</dbReference>
<dbReference type="PANTHER" id="PTHR24305:SF166">
    <property type="entry name" value="CYTOCHROME P450 12A4, MITOCHONDRIAL-RELATED"/>
    <property type="match status" value="1"/>
</dbReference>
<dbReference type="Pfam" id="PF00067">
    <property type="entry name" value="p450"/>
    <property type="match status" value="1"/>
</dbReference>
<dbReference type="EMBL" id="CP012670">
    <property type="protein sequence ID" value="AUX27860.1"/>
    <property type="molecule type" value="Genomic_DNA"/>
</dbReference>
<comment type="similarity">
    <text evidence="2 4">Belongs to the cytochrome P450 family.</text>
</comment>
<evidence type="ECO:0000313" key="5">
    <source>
        <dbReference type="EMBL" id="AUX27860.1"/>
    </source>
</evidence>
<dbReference type="InterPro" id="IPR036396">
    <property type="entry name" value="Cyt_P450_sf"/>
</dbReference>
<protein>
    <submittedName>
        <fullName evidence="5">Cytochrome P450</fullName>
    </submittedName>
</protein>
<dbReference type="AlphaFoldDB" id="A0A4P2QDK1"/>
<keyword evidence="3 4" id="KW-0349">Heme</keyword>
<evidence type="ECO:0000256" key="2">
    <source>
        <dbReference type="ARBA" id="ARBA00010617"/>
    </source>
</evidence>
<evidence type="ECO:0000256" key="4">
    <source>
        <dbReference type="RuleBase" id="RU000461"/>
    </source>
</evidence>
<dbReference type="GO" id="GO:0005506">
    <property type="term" value="F:iron ion binding"/>
    <property type="evidence" value="ECO:0007669"/>
    <property type="project" value="InterPro"/>
</dbReference>
<sequence length="452" mass="50094">MDRLPPGPKRLGPIESLQVGAITSVSKLRQLAARYGDTFRLPFRRQAVTFTGDPEALRAIYTAPPDSFDVWGVSTSAPVFGSRSLVVVTGEHHRRARKLLSPHFSAASLRAFAGVIAETAEAAARRWVPGQPFSMVETTRAISLDIMLHVVFGVRGDERVQRARAAVIELVASVRPIFILLPWLRRELGGLGPWARSQRAERALNAILLEEIHARREGGVEGKDLLTAMLSARYDDGGGMEDGEILEQLRGLLFAGHDSTALVLAWAFVWLQREPRVLERVLDEIEGLGPAPSPEAFDTLPYLGAVCQEVLRLYPPVVDVARVARRPFDLGGYTIPAGEAVRPTMTILHARPDLYPEPDRFLPERFFGRQFSPFEYIPFGGGARRCLGAAFALLEMKVVLGTLLRGHRLRLLRPERVQPVRVGFTMGPSGDVRTILEARRVVDDHGRVFTWA</sequence>
<dbReference type="InterPro" id="IPR002401">
    <property type="entry name" value="Cyt_P450_E_grp-I"/>
</dbReference>
<feature type="binding site" description="axial binding residue" evidence="3">
    <location>
        <position position="386"/>
    </location>
    <ligand>
        <name>heme</name>
        <dbReference type="ChEBI" id="CHEBI:30413"/>
    </ligand>
    <ligandPart>
        <name>Fe</name>
        <dbReference type="ChEBI" id="CHEBI:18248"/>
    </ligandPart>
</feature>
<dbReference type="Proteomes" id="UP000295781">
    <property type="component" value="Chromosome"/>
</dbReference>
<dbReference type="InterPro" id="IPR017972">
    <property type="entry name" value="Cyt_P450_CS"/>
</dbReference>
<organism evidence="5 6">
    <name type="scientific">Sorangium cellulosum</name>
    <name type="common">Polyangium cellulosum</name>
    <dbReference type="NCBI Taxonomy" id="56"/>
    <lineage>
        <taxon>Bacteria</taxon>
        <taxon>Pseudomonadati</taxon>
        <taxon>Myxococcota</taxon>
        <taxon>Polyangia</taxon>
        <taxon>Polyangiales</taxon>
        <taxon>Polyangiaceae</taxon>
        <taxon>Sorangium</taxon>
    </lineage>
</organism>
<accession>A0A4P2QDK1</accession>
<dbReference type="InterPro" id="IPR001128">
    <property type="entry name" value="Cyt_P450"/>
</dbReference>